<dbReference type="EMBL" id="OX395126">
    <property type="protein sequence ID" value="CAI5764300.1"/>
    <property type="molecule type" value="Genomic_DNA"/>
</dbReference>
<organism evidence="2 3">
    <name type="scientific">Podarcis lilfordi</name>
    <name type="common">Lilford's wall lizard</name>
    <dbReference type="NCBI Taxonomy" id="74358"/>
    <lineage>
        <taxon>Eukaryota</taxon>
        <taxon>Metazoa</taxon>
        <taxon>Chordata</taxon>
        <taxon>Craniata</taxon>
        <taxon>Vertebrata</taxon>
        <taxon>Euteleostomi</taxon>
        <taxon>Lepidosauria</taxon>
        <taxon>Squamata</taxon>
        <taxon>Bifurcata</taxon>
        <taxon>Unidentata</taxon>
        <taxon>Episquamata</taxon>
        <taxon>Laterata</taxon>
        <taxon>Lacertibaenia</taxon>
        <taxon>Lacertidae</taxon>
        <taxon>Podarcis</taxon>
    </lineage>
</organism>
<evidence type="ECO:0000313" key="3">
    <source>
        <dbReference type="Proteomes" id="UP001178461"/>
    </source>
</evidence>
<protein>
    <submittedName>
        <fullName evidence="2">Uncharacterized protein</fullName>
    </submittedName>
</protein>
<keyword evidence="3" id="KW-1185">Reference proteome</keyword>
<evidence type="ECO:0000256" key="1">
    <source>
        <dbReference type="SAM" id="MobiDB-lite"/>
    </source>
</evidence>
<proteinExistence type="predicted"/>
<reference evidence="2" key="1">
    <citation type="submission" date="2022-12" db="EMBL/GenBank/DDBJ databases">
        <authorList>
            <person name="Alioto T."/>
            <person name="Alioto T."/>
            <person name="Gomez Garrido J."/>
        </authorList>
    </citation>
    <scope>NUCLEOTIDE SEQUENCE</scope>
</reference>
<sequence>MDQSYMQTIQDGTEEVRRGKALHHPSATTERTFLCYHHLTSDDGGNPAMGPLRNTFINWQPKLVKDAKIHRRCLSSHQWHCYLCLSLSGSFPQRTDFTAVVMMADPGVWNGV</sequence>
<name>A0AA35JQK3_9SAUR</name>
<feature type="region of interest" description="Disordered" evidence="1">
    <location>
        <begin position="1"/>
        <end position="23"/>
    </location>
</feature>
<accession>A0AA35JQK3</accession>
<evidence type="ECO:0000313" key="2">
    <source>
        <dbReference type="EMBL" id="CAI5764300.1"/>
    </source>
</evidence>
<gene>
    <name evidence="2" type="ORF">PODLI_1B036911</name>
</gene>
<dbReference type="AlphaFoldDB" id="A0AA35JQK3"/>
<feature type="compositionally biased region" description="Polar residues" evidence="1">
    <location>
        <begin position="1"/>
        <end position="11"/>
    </location>
</feature>
<dbReference type="Proteomes" id="UP001178461">
    <property type="component" value="Chromosome 1"/>
</dbReference>